<dbReference type="Pfam" id="PF19803">
    <property type="entry name" value="DUF6286"/>
    <property type="match status" value="1"/>
</dbReference>
<evidence type="ECO:0000259" key="3">
    <source>
        <dbReference type="Pfam" id="PF19803"/>
    </source>
</evidence>
<dbReference type="EMBL" id="JADOGI010000134">
    <property type="protein sequence ID" value="MBF8190778.1"/>
    <property type="molecule type" value="Genomic_DNA"/>
</dbReference>
<dbReference type="Proteomes" id="UP000605361">
    <property type="component" value="Unassembled WGS sequence"/>
</dbReference>
<evidence type="ECO:0000256" key="2">
    <source>
        <dbReference type="SAM" id="Phobius"/>
    </source>
</evidence>
<evidence type="ECO:0000256" key="1">
    <source>
        <dbReference type="SAM" id="MobiDB-lite"/>
    </source>
</evidence>
<feature type="transmembrane region" description="Helical" evidence="2">
    <location>
        <begin position="89"/>
        <end position="115"/>
    </location>
</feature>
<protein>
    <submittedName>
        <fullName evidence="4">Alkaline shock response membrane anchor protein AmaP</fullName>
    </submittedName>
</protein>
<keyword evidence="2" id="KW-0812">Transmembrane</keyword>
<feature type="region of interest" description="Disordered" evidence="1">
    <location>
        <begin position="1"/>
        <end position="32"/>
    </location>
</feature>
<sequence length="211" mass="22890">MTEQETRPVLAGVSGAHRAEVGPPPHDRSADRAARRAFRPYRRIPAIVVAALLTLLGLLVAAETISALAGRPLRWLPYDGMLAWASGTLWSNPLFLLGAAVVTLLGLALLALALVPGRPRMVPVRSGDPDLIIGLRRRSVARALAHAADEVPGVHSSHVTMRGHTVSVRPETSGWDDERCEQDVRAAVLDRLAGLDLVEPYRVDVHVKERR</sequence>
<dbReference type="InterPro" id="IPR046253">
    <property type="entry name" value="DUF6286"/>
</dbReference>
<reference evidence="4" key="1">
    <citation type="submission" date="2020-11" db="EMBL/GenBank/DDBJ databases">
        <title>Whole-genome analyses of Nonomuraea sp. K274.</title>
        <authorList>
            <person name="Veyisoglu A."/>
        </authorList>
    </citation>
    <scope>NUCLEOTIDE SEQUENCE</scope>
    <source>
        <strain evidence="4">K274</strain>
    </source>
</reference>
<organism evidence="4 5">
    <name type="scientific">Nonomuraea cypriaca</name>
    <dbReference type="NCBI Taxonomy" id="1187855"/>
    <lineage>
        <taxon>Bacteria</taxon>
        <taxon>Bacillati</taxon>
        <taxon>Actinomycetota</taxon>
        <taxon>Actinomycetes</taxon>
        <taxon>Streptosporangiales</taxon>
        <taxon>Streptosporangiaceae</taxon>
        <taxon>Nonomuraea</taxon>
    </lineage>
</organism>
<feature type="domain" description="DUF6286" evidence="3">
    <location>
        <begin position="104"/>
        <end position="208"/>
    </location>
</feature>
<dbReference type="AlphaFoldDB" id="A0A931F4D5"/>
<gene>
    <name evidence="4" type="ORF">ITP53_34730</name>
</gene>
<feature type="compositionally biased region" description="Basic and acidic residues" evidence="1">
    <location>
        <begin position="17"/>
        <end position="32"/>
    </location>
</feature>
<comment type="caution">
    <text evidence="4">The sequence shown here is derived from an EMBL/GenBank/DDBJ whole genome shotgun (WGS) entry which is preliminary data.</text>
</comment>
<feature type="transmembrane region" description="Helical" evidence="2">
    <location>
        <begin position="44"/>
        <end position="69"/>
    </location>
</feature>
<evidence type="ECO:0000313" key="4">
    <source>
        <dbReference type="EMBL" id="MBF8190778.1"/>
    </source>
</evidence>
<proteinExistence type="predicted"/>
<accession>A0A931F4D5</accession>
<dbReference type="RefSeq" id="WP_195899692.1">
    <property type="nucleotide sequence ID" value="NZ_JADOGI010000134.1"/>
</dbReference>
<keyword evidence="5" id="KW-1185">Reference proteome</keyword>
<keyword evidence="2" id="KW-1133">Transmembrane helix</keyword>
<keyword evidence="2" id="KW-0472">Membrane</keyword>
<name>A0A931F4D5_9ACTN</name>
<evidence type="ECO:0000313" key="5">
    <source>
        <dbReference type="Proteomes" id="UP000605361"/>
    </source>
</evidence>